<reference evidence="2" key="1">
    <citation type="journal article" date="2019" name="Int. J. Syst. Evol. Microbiol.">
        <title>The Global Catalogue of Microorganisms (GCM) 10K type strain sequencing project: providing services to taxonomists for standard genome sequencing and annotation.</title>
        <authorList>
            <consortium name="The Broad Institute Genomics Platform"/>
            <consortium name="The Broad Institute Genome Sequencing Center for Infectious Disease"/>
            <person name="Wu L."/>
            <person name="Ma J."/>
        </authorList>
    </citation>
    <scope>NUCLEOTIDE SEQUENCE [LARGE SCALE GENOMIC DNA]</scope>
    <source>
        <strain evidence="2">CGMCC 1.15103</strain>
    </source>
</reference>
<proteinExistence type="predicted"/>
<dbReference type="RefSeq" id="WP_115780281.1">
    <property type="nucleotide sequence ID" value="NZ_BMHL01000001.1"/>
</dbReference>
<keyword evidence="2" id="KW-1185">Reference proteome</keyword>
<dbReference type="EMBL" id="BMHL01000001">
    <property type="protein sequence ID" value="GGC23279.1"/>
    <property type="molecule type" value="Genomic_DNA"/>
</dbReference>
<evidence type="ECO:0000313" key="1">
    <source>
        <dbReference type="EMBL" id="GGC23279.1"/>
    </source>
</evidence>
<dbReference type="Proteomes" id="UP000602004">
    <property type="component" value="Unassembled WGS sequence"/>
</dbReference>
<organism evidence="1 2">
    <name type="scientific">Paraburkholderia caffeinilytica</name>
    <dbReference type="NCBI Taxonomy" id="1761016"/>
    <lineage>
        <taxon>Bacteria</taxon>
        <taxon>Pseudomonadati</taxon>
        <taxon>Pseudomonadota</taxon>
        <taxon>Betaproteobacteria</taxon>
        <taxon>Burkholderiales</taxon>
        <taxon>Burkholderiaceae</taxon>
        <taxon>Paraburkholderia</taxon>
    </lineage>
</organism>
<accession>A0ABQ1LJT2</accession>
<gene>
    <name evidence="1" type="ORF">GCM10011400_06970</name>
</gene>
<protein>
    <submittedName>
        <fullName evidence="1">Uncharacterized protein</fullName>
    </submittedName>
</protein>
<evidence type="ECO:0000313" key="2">
    <source>
        <dbReference type="Proteomes" id="UP000602004"/>
    </source>
</evidence>
<sequence>MNVYQKFAMAREAAEAGLVATSRIDLVNARQISLYKALLHAPTSTLASNVSDRADVSSAAILGYN</sequence>
<name>A0ABQ1LJT2_9BURK</name>
<comment type="caution">
    <text evidence="1">The sequence shown here is derived from an EMBL/GenBank/DDBJ whole genome shotgun (WGS) entry which is preliminary data.</text>
</comment>